<sequence length="147" mass="17092">MWYNGLIYKLIANKLPHYLIDIITLFLRNRTFKVKLKSSLSEAGHIKAGTPQGTILRPLLYTVYTADFPVNNHITNCFFADDTAILAQGRTTKFVIRTLQRGLIEIEKWCTLWRVAINTDKTRSVMFRKGHPRNNRQSVTFFEEELS</sequence>
<evidence type="ECO:0000313" key="2">
    <source>
        <dbReference type="EMBL" id="GBN23808.1"/>
    </source>
</evidence>
<dbReference type="Pfam" id="PF00078">
    <property type="entry name" value="RVT_1"/>
    <property type="match status" value="1"/>
</dbReference>
<comment type="caution">
    <text evidence="2">The sequence shown here is derived from an EMBL/GenBank/DDBJ whole genome shotgun (WGS) entry which is preliminary data.</text>
</comment>
<gene>
    <name evidence="2" type="ORF">AVEN_54961_1</name>
</gene>
<accession>A0A4Y2M9N3</accession>
<dbReference type="PANTHER" id="PTHR33332">
    <property type="entry name" value="REVERSE TRANSCRIPTASE DOMAIN-CONTAINING PROTEIN"/>
    <property type="match status" value="1"/>
</dbReference>
<dbReference type="OrthoDB" id="6433969at2759"/>
<name>A0A4Y2M9N3_ARAVE</name>
<keyword evidence="3" id="KW-1185">Reference proteome</keyword>
<protein>
    <recommendedName>
        <fullName evidence="1">Reverse transcriptase domain-containing protein</fullName>
    </recommendedName>
</protein>
<dbReference type="InterPro" id="IPR000477">
    <property type="entry name" value="RT_dom"/>
</dbReference>
<dbReference type="Proteomes" id="UP000499080">
    <property type="component" value="Unassembled WGS sequence"/>
</dbReference>
<proteinExistence type="predicted"/>
<dbReference type="AlphaFoldDB" id="A0A4Y2M9N3"/>
<feature type="domain" description="Reverse transcriptase" evidence="1">
    <location>
        <begin position="4"/>
        <end position="126"/>
    </location>
</feature>
<reference evidence="2 3" key="1">
    <citation type="journal article" date="2019" name="Sci. Rep.">
        <title>Orb-weaving spider Araneus ventricosus genome elucidates the spidroin gene catalogue.</title>
        <authorList>
            <person name="Kono N."/>
            <person name="Nakamura H."/>
            <person name="Ohtoshi R."/>
            <person name="Moran D.A.P."/>
            <person name="Shinohara A."/>
            <person name="Yoshida Y."/>
            <person name="Fujiwara M."/>
            <person name="Mori M."/>
            <person name="Tomita M."/>
            <person name="Arakawa K."/>
        </authorList>
    </citation>
    <scope>NUCLEOTIDE SEQUENCE [LARGE SCALE GENOMIC DNA]</scope>
</reference>
<evidence type="ECO:0000313" key="3">
    <source>
        <dbReference type="Proteomes" id="UP000499080"/>
    </source>
</evidence>
<dbReference type="EMBL" id="BGPR01007040">
    <property type="protein sequence ID" value="GBN23808.1"/>
    <property type="molecule type" value="Genomic_DNA"/>
</dbReference>
<organism evidence="2 3">
    <name type="scientific">Araneus ventricosus</name>
    <name type="common">Orbweaver spider</name>
    <name type="synonym">Epeira ventricosa</name>
    <dbReference type="NCBI Taxonomy" id="182803"/>
    <lineage>
        <taxon>Eukaryota</taxon>
        <taxon>Metazoa</taxon>
        <taxon>Ecdysozoa</taxon>
        <taxon>Arthropoda</taxon>
        <taxon>Chelicerata</taxon>
        <taxon>Arachnida</taxon>
        <taxon>Araneae</taxon>
        <taxon>Araneomorphae</taxon>
        <taxon>Entelegynae</taxon>
        <taxon>Araneoidea</taxon>
        <taxon>Araneidae</taxon>
        <taxon>Araneus</taxon>
    </lineage>
</organism>
<evidence type="ECO:0000259" key="1">
    <source>
        <dbReference type="Pfam" id="PF00078"/>
    </source>
</evidence>